<organism evidence="3 4">
    <name type="scientific">Variovorax beijingensis</name>
    <dbReference type="NCBI Taxonomy" id="2496117"/>
    <lineage>
        <taxon>Bacteria</taxon>
        <taxon>Pseudomonadati</taxon>
        <taxon>Pseudomonadota</taxon>
        <taxon>Betaproteobacteria</taxon>
        <taxon>Burkholderiales</taxon>
        <taxon>Comamonadaceae</taxon>
        <taxon>Variovorax</taxon>
    </lineage>
</organism>
<feature type="signal peptide" evidence="2">
    <location>
        <begin position="1"/>
        <end position="25"/>
    </location>
</feature>
<feature type="region of interest" description="Disordered" evidence="1">
    <location>
        <begin position="21"/>
        <end position="93"/>
    </location>
</feature>
<feature type="chain" id="PRO_5018230119" evidence="2">
    <location>
        <begin position="26"/>
        <end position="93"/>
    </location>
</feature>
<gene>
    <name evidence="3" type="ORF">EH244_19055</name>
</gene>
<dbReference type="AlphaFoldDB" id="A0A3P3EJZ7"/>
<evidence type="ECO:0000313" key="3">
    <source>
        <dbReference type="EMBL" id="RRH86719.1"/>
    </source>
</evidence>
<comment type="caution">
    <text evidence="3">The sequence shown here is derived from an EMBL/GenBank/DDBJ whole genome shotgun (WGS) entry which is preliminary data.</text>
</comment>
<keyword evidence="2" id="KW-0732">Signal</keyword>
<sequence>MKKLSLALATAALLSLAALSAPAQAQPHHGDHGYRPHVVVVPPPPPRHVVRRHDRHADYRHGRRADYRHARRDSDRDGVPDRYDRRPHNPYRR</sequence>
<evidence type="ECO:0000256" key="1">
    <source>
        <dbReference type="SAM" id="MobiDB-lite"/>
    </source>
</evidence>
<reference evidence="3 4" key="1">
    <citation type="submission" date="2018-11" db="EMBL/GenBank/DDBJ databases">
        <title>The genome of Variovorax sp T529.</title>
        <authorList>
            <person name="Gao J."/>
        </authorList>
    </citation>
    <scope>NUCLEOTIDE SEQUENCE [LARGE SCALE GENOMIC DNA]</scope>
    <source>
        <strain evidence="3 4">T529</strain>
    </source>
</reference>
<protein>
    <submittedName>
        <fullName evidence="3">Uncharacterized protein</fullName>
    </submittedName>
</protein>
<dbReference type="Proteomes" id="UP000271590">
    <property type="component" value="Unassembled WGS sequence"/>
</dbReference>
<name>A0A3P3EJZ7_9BURK</name>
<dbReference type="RefSeq" id="WP_124959936.1">
    <property type="nucleotide sequence ID" value="NZ_RQXU01000011.1"/>
</dbReference>
<accession>A0A3P3EJZ7</accession>
<feature type="compositionally biased region" description="Basic and acidic residues" evidence="1">
    <location>
        <begin position="55"/>
        <end position="87"/>
    </location>
</feature>
<evidence type="ECO:0000313" key="4">
    <source>
        <dbReference type="Proteomes" id="UP000271590"/>
    </source>
</evidence>
<evidence type="ECO:0000256" key="2">
    <source>
        <dbReference type="SAM" id="SignalP"/>
    </source>
</evidence>
<dbReference type="EMBL" id="RQXU01000011">
    <property type="protein sequence ID" value="RRH86719.1"/>
    <property type="molecule type" value="Genomic_DNA"/>
</dbReference>
<proteinExistence type="predicted"/>